<reference evidence="2" key="1">
    <citation type="submission" date="2023-03" db="EMBL/GenBank/DDBJ databases">
        <title>Massive genome expansion in bonnet fungi (Mycena s.s.) driven by repeated elements and novel gene families across ecological guilds.</title>
        <authorList>
            <consortium name="Lawrence Berkeley National Laboratory"/>
            <person name="Harder C.B."/>
            <person name="Miyauchi S."/>
            <person name="Viragh M."/>
            <person name="Kuo A."/>
            <person name="Thoen E."/>
            <person name="Andreopoulos B."/>
            <person name="Lu D."/>
            <person name="Skrede I."/>
            <person name="Drula E."/>
            <person name="Henrissat B."/>
            <person name="Morin E."/>
            <person name="Kohler A."/>
            <person name="Barry K."/>
            <person name="LaButti K."/>
            <person name="Morin E."/>
            <person name="Salamov A."/>
            <person name="Lipzen A."/>
            <person name="Mereny Z."/>
            <person name="Hegedus B."/>
            <person name="Baldrian P."/>
            <person name="Stursova M."/>
            <person name="Weitz H."/>
            <person name="Taylor A."/>
            <person name="Grigoriev I.V."/>
            <person name="Nagy L.G."/>
            <person name="Martin F."/>
            <person name="Kauserud H."/>
        </authorList>
    </citation>
    <scope>NUCLEOTIDE SEQUENCE</scope>
    <source>
        <strain evidence="2">9284</strain>
    </source>
</reference>
<name>A0AAD7FYI0_9AGAR</name>
<evidence type="ECO:0000313" key="2">
    <source>
        <dbReference type="EMBL" id="KAJ7646611.1"/>
    </source>
</evidence>
<protein>
    <submittedName>
        <fullName evidence="2">Uncharacterized protein</fullName>
    </submittedName>
</protein>
<feature type="region of interest" description="Disordered" evidence="1">
    <location>
        <begin position="1"/>
        <end position="60"/>
    </location>
</feature>
<keyword evidence="3" id="KW-1185">Reference proteome</keyword>
<evidence type="ECO:0000313" key="3">
    <source>
        <dbReference type="Proteomes" id="UP001221142"/>
    </source>
</evidence>
<accession>A0AAD7FYI0</accession>
<dbReference type="Proteomes" id="UP001221142">
    <property type="component" value="Unassembled WGS sequence"/>
</dbReference>
<dbReference type="AlphaFoldDB" id="A0AAD7FYI0"/>
<comment type="caution">
    <text evidence="2">The sequence shown here is derived from an EMBL/GenBank/DDBJ whole genome shotgun (WGS) entry which is preliminary data.</text>
</comment>
<feature type="compositionally biased region" description="Low complexity" evidence="1">
    <location>
        <begin position="25"/>
        <end position="34"/>
    </location>
</feature>
<evidence type="ECO:0000256" key="1">
    <source>
        <dbReference type="SAM" id="MobiDB-lite"/>
    </source>
</evidence>
<proteinExistence type="predicted"/>
<dbReference type="EMBL" id="JARKIF010000002">
    <property type="protein sequence ID" value="KAJ7646611.1"/>
    <property type="molecule type" value="Genomic_DNA"/>
</dbReference>
<sequence>MSDAPLTPRSRKAAVVPEDDNDNTPRAAASRQGRGQPGGSSGQIPALQRRSKSLARRSVDSEGTILPELITPRPSWLSPARTNRSREIQEHLPESTSEKISLIDFLSVTPPPVPSIYEDGKLTHTKTISDDALKKIGESDELQRVVPALFMMESLIDAVYKEFDNLHIDPGVEFQRDWLNSLHSYTTAPLMPKEIRSEKDTEDLVLGVLFRPLLAACYAAKMGTLERLDGYPNITSCGGGGKGALIPDAMLWSLHDTLATTIEVKTQGVFVASTDSGDRSHTFNDLLADFPEMGTGYSVRFIWPQVKQRLSTSADKIIVQVWTQMVVHKMKFAALTNYTSVIFFVREGDTLYMSAEYTQDRIFIAIFAFLAYVLGYFQQPTSKPDLPEVVNWWKKYINPTVEEPGIDTTTLPQGYLNRLLARKQSDVFD</sequence>
<gene>
    <name evidence="2" type="ORF">FB45DRAFT_1051270</name>
</gene>
<organism evidence="2 3">
    <name type="scientific">Roridomyces roridus</name>
    <dbReference type="NCBI Taxonomy" id="1738132"/>
    <lineage>
        <taxon>Eukaryota</taxon>
        <taxon>Fungi</taxon>
        <taxon>Dikarya</taxon>
        <taxon>Basidiomycota</taxon>
        <taxon>Agaricomycotina</taxon>
        <taxon>Agaricomycetes</taxon>
        <taxon>Agaricomycetidae</taxon>
        <taxon>Agaricales</taxon>
        <taxon>Marasmiineae</taxon>
        <taxon>Mycenaceae</taxon>
        <taxon>Roridomyces</taxon>
    </lineage>
</organism>